<protein>
    <recommendedName>
        <fullName evidence="3">Conserved oligomeric Golgi complex subunit 2</fullName>
    </recommendedName>
    <alternativeName>
        <fullName evidence="8">Component of oligomeric Golgi complex 2</fullName>
    </alternativeName>
</protein>
<organism evidence="12 13">
    <name type="scientific">Schizopora paradoxa</name>
    <dbReference type="NCBI Taxonomy" id="27342"/>
    <lineage>
        <taxon>Eukaryota</taxon>
        <taxon>Fungi</taxon>
        <taxon>Dikarya</taxon>
        <taxon>Basidiomycota</taxon>
        <taxon>Agaricomycotina</taxon>
        <taxon>Agaricomycetes</taxon>
        <taxon>Hymenochaetales</taxon>
        <taxon>Schizoporaceae</taxon>
        <taxon>Schizopora</taxon>
    </lineage>
</organism>
<evidence type="ECO:0000256" key="9">
    <source>
        <dbReference type="SAM" id="MobiDB-lite"/>
    </source>
</evidence>
<evidence type="ECO:0000256" key="2">
    <source>
        <dbReference type="ARBA" id="ARBA00007603"/>
    </source>
</evidence>
<dbReference type="Pfam" id="PF06148">
    <property type="entry name" value="COG2_N"/>
    <property type="match status" value="1"/>
</dbReference>
<dbReference type="GO" id="GO:0015031">
    <property type="term" value="P:protein transport"/>
    <property type="evidence" value="ECO:0007669"/>
    <property type="project" value="UniProtKB-KW"/>
</dbReference>
<dbReference type="InterPro" id="IPR009316">
    <property type="entry name" value="COG2"/>
</dbReference>
<feature type="region of interest" description="Disordered" evidence="9">
    <location>
        <begin position="639"/>
        <end position="667"/>
    </location>
</feature>
<dbReference type="STRING" id="27342.A0A0H2RXQ4"/>
<reference evidence="12 13" key="1">
    <citation type="submission" date="2015-04" db="EMBL/GenBank/DDBJ databases">
        <title>Complete genome sequence of Schizopora paradoxa KUC8140, a cosmopolitan wood degrader in East Asia.</title>
        <authorList>
            <consortium name="DOE Joint Genome Institute"/>
            <person name="Min B."/>
            <person name="Park H."/>
            <person name="Jang Y."/>
            <person name="Kim J.-J."/>
            <person name="Kim K.H."/>
            <person name="Pangilinan J."/>
            <person name="Lipzen A."/>
            <person name="Riley R."/>
            <person name="Grigoriev I.V."/>
            <person name="Spatafora J.W."/>
            <person name="Choi I.-G."/>
        </authorList>
    </citation>
    <scope>NUCLEOTIDE SEQUENCE [LARGE SCALE GENOMIC DNA]</scope>
    <source>
        <strain evidence="12 13">KUC8140</strain>
    </source>
</reference>
<evidence type="ECO:0000256" key="4">
    <source>
        <dbReference type="ARBA" id="ARBA00022448"/>
    </source>
</evidence>
<evidence type="ECO:0000256" key="3">
    <source>
        <dbReference type="ARBA" id="ARBA00020977"/>
    </source>
</evidence>
<dbReference type="PANTHER" id="PTHR12961">
    <property type="entry name" value="CONSERVED OLIGOMERIC GOLGI COMPLEX COMPONENT 2"/>
    <property type="match status" value="1"/>
</dbReference>
<dbReference type="InterPro" id="IPR024602">
    <property type="entry name" value="COG_su2_N"/>
</dbReference>
<dbReference type="OrthoDB" id="332281at2759"/>
<evidence type="ECO:0000256" key="8">
    <source>
        <dbReference type="ARBA" id="ARBA00031344"/>
    </source>
</evidence>
<feature type="domain" description="COG complex component COG2 C-terminal" evidence="11">
    <location>
        <begin position="536"/>
        <end position="873"/>
    </location>
</feature>
<keyword evidence="6" id="KW-0333">Golgi apparatus</keyword>
<dbReference type="GO" id="GO:0000139">
    <property type="term" value="C:Golgi membrane"/>
    <property type="evidence" value="ECO:0007669"/>
    <property type="project" value="UniProtKB-SubCell"/>
</dbReference>
<feature type="domain" description="Conserved oligomeric Golgi complex subunit 2 N-terminal" evidence="10">
    <location>
        <begin position="56"/>
        <end position="125"/>
    </location>
</feature>
<feature type="compositionally biased region" description="Polar residues" evidence="9">
    <location>
        <begin position="642"/>
        <end position="661"/>
    </location>
</feature>
<evidence type="ECO:0000256" key="5">
    <source>
        <dbReference type="ARBA" id="ARBA00022927"/>
    </source>
</evidence>
<evidence type="ECO:0000256" key="6">
    <source>
        <dbReference type="ARBA" id="ARBA00023034"/>
    </source>
</evidence>
<dbReference type="PANTHER" id="PTHR12961:SF0">
    <property type="entry name" value="CONSERVED OLIGOMERIC GOLGI COMPLEX SUBUNIT 2"/>
    <property type="match status" value="1"/>
</dbReference>
<accession>A0A0H2RXQ4</accession>
<dbReference type="EMBL" id="KQ085946">
    <property type="protein sequence ID" value="KLO14268.1"/>
    <property type="molecule type" value="Genomic_DNA"/>
</dbReference>
<gene>
    <name evidence="12" type="ORF">SCHPADRAFT_914946</name>
</gene>
<evidence type="ECO:0000313" key="12">
    <source>
        <dbReference type="EMBL" id="KLO14268.1"/>
    </source>
</evidence>
<evidence type="ECO:0000259" key="11">
    <source>
        <dbReference type="Pfam" id="PF12022"/>
    </source>
</evidence>
<evidence type="ECO:0000256" key="1">
    <source>
        <dbReference type="ARBA" id="ARBA00004395"/>
    </source>
</evidence>
<dbReference type="AlphaFoldDB" id="A0A0H2RXQ4"/>
<dbReference type="Proteomes" id="UP000053477">
    <property type="component" value="Unassembled WGS sequence"/>
</dbReference>
<dbReference type="GO" id="GO:0007030">
    <property type="term" value="P:Golgi organization"/>
    <property type="evidence" value="ECO:0007669"/>
    <property type="project" value="InterPro"/>
</dbReference>
<evidence type="ECO:0000259" key="10">
    <source>
        <dbReference type="Pfam" id="PF06148"/>
    </source>
</evidence>
<keyword evidence="4" id="KW-0813">Transport</keyword>
<keyword evidence="5" id="KW-0653">Protein transport</keyword>
<sequence length="912" mass="102171">MADRKASTSSIPARNDPFELDRLAEELATREGLHPSHGHSSSTSQDLPELLPLSHDNLYLSAPEFNVEEFLLSRSYTSLPDLRAELRDYLATLKEELVKLINDDYEAFISLSTDLRGEGARMERIGWPLGDLRAQIVHSREQLQSVKDAVQDKLDRRAELREEKALLQLLLKISDSISRLESMLLITNPADSAGPSDIQPLELIARHQSESESTDERTKMSRAKHLLRTASEFNQLLYNSEKAASEGCAFVKESQWKIDRIKSTLSSDIEHLFASTLSSLVSTSKADMKPDVERRKLLADINDCLRAYDMLGLWRDAEDVIRREVVRDFVRKTVFPGCLAAPLSPMVPPTPFTNTSSYVNQQNPRTPYTPYTAFQSKTNPFFTSTIVNSNSIYLLDDYDNALAALYNTILRFIDREVKPIMEAAEHVSGGVKSRRPSPLAPVVKNSAIASGSLILEGVDVKSEDGFDILSNVVWAEVAQGIMDDLGSSVFAVGRPEEFRKNYETTQAFLRSLEYLAPSLQAVNDMRHHSVYETFERRWQLPVYFQLQWKDIVTKVEDALESRSLSASISKGNSEVSNEVVFVMAPSLAVWKAINRCWSAEVFIPDLAHRFWRLTLQLLKRYRVWFDSSLPPFEIASPVVDKSPNTPSATPRMGTPSTSSQDQTDRKSVTDEDILLSQFSIVMQDIVSMRTNVMNLWSQEISVLLPYTEDEDGNADACESVLKSALSSLTDILPVARSQVEIILSRRCCDALAPVKSLPGQFRAASQKHMPSKPSAFVPLILRPVKVFFGIDTKNPSTKTMRDEFCVPVSSSVVDEVAARYANYLSAMRKNQESLRRLRMGKRSGFSLFGSSNSANDDDDREEERIRKQLVLDIEAFGKDAESLGVNLSASAAYKTLNYLAHANVNDIDAVSS</sequence>
<comment type="similarity">
    <text evidence="2">Belongs to the COG2 family.</text>
</comment>
<comment type="subcellular location">
    <subcellularLocation>
        <location evidence="1">Golgi apparatus membrane</location>
        <topology evidence="1">Peripheral membrane protein</topology>
    </subcellularLocation>
</comment>
<evidence type="ECO:0000313" key="13">
    <source>
        <dbReference type="Proteomes" id="UP000053477"/>
    </source>
</evidence>
<evidence type="ECO:0000256" key="7">
    <source>
        <dbReference type="ARBA" id="ARBA00023136"/>
    </source>
</evidence>
<dbReference type="Pfam" id="PF12022">
    <property type="entry name" value="COG2_C"/>
    <property type="match status" value="1"/>
</dbReference>
<keyword evidence="7" id="KW-0472">Membrane</keyword>
<dbReference type="InterPro" id="IPR024603">
    <property type="entry name" value="COG_complex_COG2_C"/>
</dbReference>
<proteinExistence type="inferred from homology"/>
<dbReference type="GO" id="GO:0006891">
    <property type="term" value="P:intra-Golgi vesicle-mediated transport"/>
    <property type="evidence" value="ECO:0007669"/>
    <property type="project" value="TreeGrafter"/>
</dbReference>
<keyword evidence="13" id="KW-1185">Reference proteome</keyword>
<name>A0A0H2RXQ4_9AGAM</name>
<dbReference type="InParanoid" id="A0A0H2RXQ4"/>
<dbReference type="GO" id="GO:0017119">
    <property type="term" value="C:Golgi transport complex"/>
    <property type="evidence" value="ECO:0007669"/>
    <property type="project" value="TreeGrafter"/>
</dbReference>